<keyword evidence="3" id="KW-1185">Reference proteome</keyword>
<reference evidence="2 3" key="1">
    <citation type="submission" date="2021-05" db="EMBL/GenBank/DDBJ databases">
        <authorList>
            <person name="Zahm M."/>
            <person name="Klopp C."/>
            <person name="Cabau C."/>
            <person name="Kuhl H."/>
            <person name="Suciu R."/>
            <person name="Ciorpac M."/>
            <person name="Holostenco D."/>
            <person name="Gessner J."/>
            <person name="Wuertz S."/>
            <person name="Hohne C."/>
            <person name="Stock M."/>
            <person name="Gislard M."/>
            <person name="Lluch J."/>
            <person name="Milhes M."/>
            <person name="Lampietro C."/>
            <person name="Lopez Roques C."/>
            <person name="Donnadieu C."/>
            <person name="Du K."/>
            <person name="Schartl M."/>
            <person name="Guiguen Y."/>
        </authorList>
    </citation>
    <scope>NUCLEOTIDE SEQUENCE [LARGE SCALE GENOMIC DNA]</scope>
    <source>
        <strain evidence="2">Hh-F2</strain>
        <tissue evidence="2">Blood</tissue>
    </source>
</reference>
<sequence length="80" mass="9070">MSSEKCLQKNANPTQQPPTPSLTKRKKIQEIKVFRSPTDNMVSPCTRRLLKKTDKVVNPSKTLPDVPKFTVEDKENASIM</sequence>
<evidence type="ECO:0000313" key="3">
    <source>
        <dbReference type="Proteomes" id="UP001369086"/>
    </source>
</evidence>
<feature type="region of interest" description="Disordered" evidence="1">
    <location>
        <begin position="60"/>
        <end position="80"/>
    </location>
</feature>
<gene>
    <name evidence="2" type="ORF">HHUSO_G9707</name>
</gene>
<feature type="compositionally biased region" description="Polar residues" evidence="1">
    <location>
        <begin position="1"/>
        <end position="14"/>
    </location>
</feature>
<feature type="compositionally biased region" description="Basic and acidic residues" evidence="1">
    <location>
        <begin position="70"/>
        <end position="80"/>
    </location>
</feature>
<accession>A0ABR0ZU33</accession>
<dbReference type="InterPro" id="IPR007727">
    <property type="entry name" value="Spo12"/>
</dbReference>
<organism evidence="2 3">
    <name type="scientific">Huso huso</name>
    <name type="common">Beluga</name>
    <name type="synonym">Acipenser huso</name>
    <dbReference type="NCBI Taxonomy" id="61971"/>
    <lineage>
        <taxon>Eukaryota</taxon>
        <taxon>Metazoa</taxon>
        <taxon>Chordata</taxon>
        <taxon>Craniata</taxon>
        <taxon>Vertebrata</taxon>
        <taxon>Euteleostomi</taxon>
        <taxon>Actinopterygii</taxon>
        <taxon>Chondrostei</taxon>
        <taxon>Acipenseriformes</taxon>
        <taxon>Acipenseridae</taxon>
        <taxon>Huso</taxon>
    </lineage>
</organism>
<dbReference type="Proteomes" id="UP001369086">
    <property type="component" value="Unassembled WGS sequence"/>
</dbReference>
<dbReference type="EMBL" id="JAHFZB010000007">
    <property type="protein sequence ID" value="KAK6488313.1"/>
    <property type="molecule type" value="Genomic_DNA"/>
</dbReference>
<evidence type="ECO:0000313" key="2">
    <source>
        <dbReference type="EMBL" id="KAK6488313.1"/>
    </source>
</evidence>
<feature type="region of interest" description="Disordered" evidence="1">
    <location>
        <begin position="1"/>
        <end position="29"/>
    </location>
</feature>
<proteinExistence type="predicted"/>
<name>A0ABR0ZU33_HUSHU</name>
<protein>
    <submittedName>
        <fullName evidence="2">Uncharacterized protein</fullName>
    </submittedName>
</protein>
<evidence type="ECO:0000256" key="1">
    <source>
        <dbReference type="SAM" id="MobiDB-lite"/>
    </source>
</evidence>
<dbReference type="Pfam" id="PF05032">
    <property type="entry name" value="Spo12"/>
    <property type="match status" value="1"/>
</dbReference>
<comment type="caution">
    <text evidence="2">The sequence shown here is derived from an EMBL/GenBank/DDBJ whole genome shotgun (WGS) entry which is preliminary data.</text>
</comment>